<dbReference type="Pfam" id="PF01863">
    <property type="entry name" value="YgjP-like"/>
    <property type="match status" value="1"/>
</dbReference>
<dbReference type="GO" id="GO:0016787">
    <property type="term" value="F:hydrolase activity"/>
    <property type="evidence" value="ECO:0007669"/>
    <property type="project" value="UniProtKB-KW"/>
</dbReference>
<dbReference type="PANTHER" id="PTHR30399:SF1">
    <property type="entry name" value="UTP PYROPHOSPHATASE"/>
    <property type="match status" value="1"/>
</dbReference>
<sequence length="238" mass="26538">MRPSPVPPHLSLSPDPWVIAGVDVVLKRSARRRTVTLRVSPGTVTLYAPARTPETHLLDFLNSRRGWAEGHLVRYAARQVPATLDLSDGAVVPFLGEGLTVRLDPGVRRARRDGAVLHLPPVNPAAALDAWTRAACRAPYRALVQEYAAQLGAQDRLTDVRVTSAQTRWGSCTSGGVIRLHWKLSRAPLAALHYVALHEAAHLLELNHSPRYWRHVTRVMPDWPAQRRWLRDHGHTLP</sequence>
<dbReference type="RefSeq" id="WP_307466342.1">
    <property type="nucleotide sequence ID" value="NZ_JAURUR010000007.1"/>
</dbReference>
<evidence type="ECO:0000313" key="2">
    <source>
        <dbReference type="EMBL" id="MDP9764817.1"/>
    </source>
</evidence>
<evidence type="ECO:0000259" key="1">
    <source>
        <dbReference type="Pfam" id="PF01863"/>
    </source>
</evidence>
<comment type="caution">
    <text evidence="2">The sequence shown here is derived from an EMBL/GenBank/DDBJ whole genome shotgun (WGS) entry which is preliminary data.</text>
</comment>
<evidence type="ECO:0000313" key="3">
    <source>
        <dbReference type="Proteomes" id="UP001232163"/>
    </source>
</evidence>
<dbReference type="Gene3D" id="3.30.2010.10">
    <property type="entry name" value="Metalloproteases ('zincins'), catalytic domain"/>
    <property type="match status" value="1"/>
</dbReference>
<reference evidence="2 3" key="1">
    <citation type="submission" date="2023-07" db="EMBL/GenBank/DDBJ databases">
        <title>Genomic Encyclopedia of Type Strains, Phase IV (KMG-IV): sequencing the most valuable type-strain genomes for metagenomic binning, comparative biology and taxonomic classification.</title>
        <authorList>
            <person name="Goeker M."/>
        </authorList>
    </citation>
    <scope>NUCLEOTIDE SEQUENCE [LARGE SCALE GENOMIC DNA]</scope>
    <source>
        <strain evidence="2 3">NIO-1023</strain>
    </source>
</reference>
<protein>
    <submittedName>
        <fullName evidence="2">Metal-dependent hydrolase</fullName>
    </submittedName>
</protein>
<dbReference type="Proteomes" id="UP001232163">
    <property type="component" value="Unassembled WGS sequence"/>
</dbReference>
<dbReference type="EMBL" id="JAURUR010000007">
    <property type="protein sequence ID" value="MDP9764817.1"/>
    <property type="molecule type" value="Genomic_DNA"/>
</dbReference>
<name>A0ABT9MDZ3_9DEIO</name>
<dbReference type="InterPro" id="IPR053136">
    <property type="entry name" value="UTP_pyrophosphatase-like"/>
</dbReference>
<organism evidence="2 3">
    <name type="scientific">Deinococcus enclensis</name>
    <dbReference type="NCBI Taxonomy" id="1049582"/>
    <lineage>
        <taxon>Bacteria</taxon>
        <taxon>Thermotogati</taxon>
        <taxon>Deinococcota</taxon>
        <taxon>Deinococci</taxon>
        <taxon>Deinococcales</taxon>
        <taxon>Deinococcaceae</taxon>
        <taxon>Deinococcus</taxon>
    </lineage>
</organism>
<dbReference type="PANTHER" id="PTHR30399">
    <property type="entry name" value="UNCHARACTERIZED PROTEIN YGJP"/>
    <property type="match status" value="1"/>
</dbReference>
<feature type="domain" description="YgjP-like metallopeptidase" evidence="1">
    <location>
        <begin position="33"/>
        <end position="233"/>
    </location>
</feature>
<dbReference type="CDD" id="cd07344">
    <property type="entry name" value="M48_yhfN_like"/>
    <property type="match status" value="1"/>
</dbReference>
<gene>
    <name evidence="2" type="ORF">QO006_002264</name>
</gene>
<accession>A0ABT9MDZ3</accession>
<dbReference type="InterPro" id="IPR002725">
    <property type="entry name" value="YgjP-like_metallopeptidase"/>
</dbReference>
<keyword evidence="3" id="KW-1185">Reference proteome</keyword>
<keyword evidence="2" id="KW-0378">Hydrolase</keyword>
<proteinExistence type="predicted"/>